<keyword evidence="2" id="KW-1185">Reference proteome</keyword>
<proteinExistence type="predicted"/>
<dbReference type="GeneID" id="30189383"/>
<name>A0A1E3K5I6_9TREE</name>
<evidence type="ECO:0000313" key="1">
    <source>
        <dbReference type="EMBL" id="ODO08438.1"/>
    </source>
</evidence>
<dbReference type="AlphaFoldDB" id="A0A1E3K5I6"/>
<dbReference type="RefSeq" id="XP_019035295.1">
    <property type="nucleotide sequence ID" value="XM_019172353.1"/>
</dbReference>
<sequence length="238" mass="26930">MTLRAITLIKSRFSTVPPCELDLAEFPSFPVSRQRTPKLHLVLREALEDYGKEAVLRLNGVLLARAFVSHTSQYPCKIDVEIGGGLAHKYNAAPQLRDVIHQHMIQSMFRDMMESHLRLLPPNDTLEEAQQQVENVQNFLMEVVGDIEESLNRPGLSFAFFFLTIVEHDAFEGALATVRRDTLPEGWGNIVVIGKTVLLQKMKASHSRTVQVYERQMAAQRRGQPQKRLVKTLVACSP</sequence>
<gene>
    <name evidence="1" type="ORF">L198_00168</name>
</gene>
<reference evidence="1 2" key="1">
    <citation type="submission" date="2016-06" db="EMBL/GenBank/DDBJ databases">
        <title>Evolution of pathogenesis and genome organization in the Tremellales.</title>
        <authorList>
            <person name="Cuomo C."/>
            <person name="Litvintseva A."/>
            <person name="Heitman J."/>
            <person name="Chen Y."/>
            <person name="Sun S."/>
            <person name="Springer D."/>
            <person name="Dromer F."/>
            <person name="Young S."/>
            <person name="Zeng Q."/>
            <person name="Chapman S."/>
            <person name="Gujja S."/>
            <person name="Saif S."/>
            <person name="Birren B."/>
        </authorList>
    </citation>
    <scope>NUCLEOTIDE SEQUENCE [LARGE SCALE GENOMIC DNA]</scope>
    <source>
        <strain evidence="1 2">CBS 7118</strain>
    </source>
</reference>
<organism evidence="1 2">
    <name type="scientific">Cryptococcus wingfieldii CBS 7118</name>
    <dbReference type="NCBI Taxonomy" id="1295528"/>
    <lineage>
        <taxon>Eukaryota</taxon>
        <taxon>Fungi</taxon>
        <taxon>Dikarya</taxon>
        <taxon>Basidiomycota</taxon>
        <taxon>Agaricomycotina</taxon>
        <taxon>Tremellomycetes</taxon>
        <taxon>Tremellales</taxon>
        <taxon>Cryptococcaceae</taxon>
        <taxon>Cryptococcus</taxon>
    </lineage>
</organism>
<protein>
    <submittedName>
        <fullName evidence="1">Uncharacterized protein</fullName>
    </submittedName>
</protein>
<accession>A0A1E3K5I6</accession>
<dbReference type="EMBL" id="AWGH01000001">
    <property type="protein sequence ID" value="ODO08438.1"/>
    <property type="molecule type" value="Genomic_DNA"/>
</dbReference>
<comment type="caution">
    <text evidence="1">The sequence shown here is derived from an EMBL/GenBank/DDBJ whole genome shotgun (WGS) entry which is preliminary data.</text>
</comment>
<evidence type="ECO:0000313" key="2">
    <source>
        <dbReference type="Proteomes" id="UP000094819"/>
    </source>
</evidence>
<dbReference type="OrthoDB" id="10287465at2759"/>
<dbReference type="Proteomes" id="UP000094819">
    <property type="component" value="Unassembled WGS sequence"/>
</dbReference>